<sequence>MVIKTKFPYPLFLWFLFTIYFSSGLLSLVHGIPRQRTDLDRCVDKCRREEKDFPGLFDCAARCDRKYAGTTPWEGEGSRRELQKCRKRCESEESGSRQRCVEEVREEIEREREKREKEQRERQEREEGEQEQEREREGGEQQREREREQKREREREQQREREKEQTRKRERKRREEEGEEREQREEEKEEEQEEMERQREREREERERDREREREVSRHDYSSRDPDEKFEQCMQLCKKQPVRQEPQCKKRCKRQYEGTKRNLQQEEISQLVRCNGGAGEENYHGSHQPYEQCRKQCERQEIGEQHQQQCKSWCEQQREKEVKRRKGEQNPQREEQQQRNNPYHFHAQRFHYLFKSQDGHIKVLQRFSERSQLLRGIDNYRLALTEANPCTLVVPHHSDAETIAVVVRGKGIITLVSQERRESFNMGLGDVLKVPAGVTVYIINQENSEKLQLAMLFHPVNTPSQFRKYFAAGGGNPESYYRVFSNDILQSALNTPSDQLQRLFEGEQRQHGAIRRATPEQLKALSQHVTPKKSSSESGSPFNLLSKEPLYHNNFGRFFEATPNENPKQLQELGVSVTYVDINQGGMMVPHYNSKTTTIVLVIEGRGRLEMGCPHLSHQGQESQEPREQREEEESSGRLQKLTAELSPGDVFIIPAGHPIALVAQNENLRTVGFGINALNNHRNFLAGKINIMNQVEREALEIAFNVPARLIERIFSDNPKESYFVAGPELARPEEEEQREEGKGHSLPSVLDLIGF</sequence>
<reference evidence="2" key="1">
    <citation type="journal article" date="2023" name="G3 (Bethesda)">
        <title>Genome assembly and association tests identify interacting loci associated with vigor, precocity, and sex in interspecific pistachio rootstocks.</title>
        <authorList>
            <person name="Palmer W."/>
            <person name="Jacygrad E."/>
            <person name="Sagayaradj S."/>
            <person name="Cavanaugh K."/>
            <person name="Han R."/>
            <person name="Bertier L."/>
            <person name="Beede B."/>
            <person name="Kafkas S."/>
            <person name="Golino D."/>
            <person name="Preece J."/>
            <person name="Michelmore R."/>
        </authorList>
    </citation>
    <scope>NUCLEOTIDE SEQUENCE [LARGE SCALE GENOMIC DNA]</scope>
</reference>
<comment type="caution">
    <text evidence="1">The sequence shown here is derived from an EMBL/GenBank/DDBJ whole genome shotgun (WGS) entry which is preliminary data.</text>
</comment>
<dbReference type="Proteomes" id="UP001164250">
    <property type="component" value="Chromosome 7"/>
</dbReference>
<dbReference type="EMBL" id="CM047903">
    <property type="protein sequence ID" value="KAJ0093093.1"/>
    <property type="molecule type" value="Genomic_DNA"/>
</dbReference>
<evidence type="ECO:0000313" key="2">
    <source>
        <dbReference type="Proteomes" id="UP001164250"/>
    </source>
</evidence>
<organism evidence="1 2">
    <name type="scientific">Pistacia atlantica</name>
    <dbReference type="NCBI Taxonomy" id="434234"/>
    <lineage>
        <taxon>Eukaryota</taxon>
        <taxon>Viridiplantae</taxon>
        <taxon>Streptophyta</taxon>
        <taxon>Embryophyta</taxon>
        <taxon>Tracheophyta</taxon>
        <taxon>Spermatophyta</taxon>
        <taxon>Magnoliopsida</taxon>
        <taxon>eudicotyledons</taxon>
        <taxon>Gunneridae</taxon>
        <taxon>Pentapetalae</taxon>
        <taxon>rosids</taxon>
        <taxon>malvids</taxon>
        <taxon>Sapindales</taxon>
        <taxon>Anacardiaceae</taxon>
        <taxon>Pistacia</taxon>
    </lineage>
</organism>
<name>A0ACC1B2F3_9ROSI</name>
<gene>
    <name evidence="1" type="ORF">Patl1_25314</name>
</gene>
<evidence type="ECO:0000313" key="1">
    <source>
        <dbReference type="EMBL" id="KAJ0093093.1"/>
    </source>
</evidence>
<accession>A0ACC1B2F3</accession>
<protein>
    <submittedName>
        <fullName evidence="1">Uncharacterized protein</fullName>
    </submittedName>
</protein>
<keyword evidence="2" id="KW-1185">Reference proteome</keyword>
<proteinExistence type="predicted"/>